<dbReference type="EMBL" id="MDSU01000001">
    <property type="protein sequence ID" value="OSS42920.1"/>
    <property type="molecule type" value="Genomic_DNA"/>
</dbReference>
<organism evidence="4 5">
    <name type="scientific">Desulfurella amilsii</name>
    <dbReference type="NCBI Taxonomy" id="1562698"/>
    <lineage>
        <taxon>Bacteria</taxon>
        <taxon>Pseudomonadati</taxon>
        <taxon>Campylobacterota</taxon>
        <taxon>Desulfurellia</taxon>
        <taxon>Desulfurellales</taxon>
        <taxon>Desulfurellaceae</taxon>
        <taxon>Desulfurella</taxon>
    </lineage>
</organism>
<dbReference type="InterPro" id="IPR002173">
    <property type="entry name" value="Carboh/pur_kinase_PfkB_CS"/>
</dbReference>
<keyword evidence="2 4" id="KW-0418">Kinase</keyword>
<keyword evidence="1 4" id="KW-0808">Transferase</keyword>
<comment type="caution">
    <text evidence="4">The sequence shown here is derived from an EMBL/GenBank/DDBJ whole genome shotgun (WGS) entry which is preliminary data.</text>
</comment>
<dbReference type="Proteomes" id="UP000194141">
    <property type="component" value="Unassembled WGS sequence"/>
</dbReference>
<keyword evidence="5" id="KW-1185">Reference proteome</keyword>
<dbReference type="Pfam" id="PF00294">
    <property type="entry name" value="PfkB"/>
    <property type="match status" value="1"/>
</dbReference>
<dbReference type="EC" id="2.7.-.-" evidence="4"/>
<dbReference type="RefSeq" id="WP_086032852.1">
    <property type="nucleotide sequence ID" value="NZ_MDSU01000001.1"/>
</dbReference>
<name>A0A1X4XZG3_9BACT</name>
<sequence length="308" mass="34378">MIEKINRLKIAVIGDVMLDHYIFGNVDRISPEAPVPVLNVKDEKFYLGGAANVAKNLRDLGVNVYLIGCIGKDESANTFKKLCENENINTKLIELNRITTKKTRIVAHSQQIVRVDRELKQPIDSKAKSEILKTLEKEHIDAIIISDYGKGVISAKLIEDLRNKFDKFISVDPKVNHTKMYKNVDLITPNLKETQDMSKVEIQNDNDLKKAAYEIIKNTKCKYLLVTQGENGMTLFSEKGLVCHEKALAKEVYDVTGAGDTVIAVSTMCFALGFEPIKAVKLSSIAASIVVGKRGTSSVKFEEIKEYL</sequence>
<dbReference type="InterPro" id="IPR029056">
    <property type="entry name" value="Ribokinase-like"/>
</dbReference>
<evidence type="ECO:0000256" key="2">
    <source>
        <dbReference type="ARBA" id="ARBA00022777"/>
    </source>
</evidence>
<dbReference type="GO" id="GO:0016773">
    <property type="term" value="F:phosphotransferase activity, alcohol group as acceptor"/>
    <property type="evidence" value="ECO:0007669"/>
    <property type="project" value="InterPro"/>
</dbReference>
<evidence type="ECO:0000259" key="3">
    <source>
        <dbReference type="Pfam" id="PF00294"/>
    </source>
</evidence>
<dbReference type="STRING" id="1562698.DESAMIL20_28"/>
<dbReference type="PROSITE" id="PS00583">
    <property type="entry name" value="PFKB_KINASES_1"/>
    <property type="match status" value="1"/>
</dbReference>
<dbReference type="OrthoDB" id="9802794at2"/>
<dbReference type="AlphaFoldDB" id="A0A1X4XZG3"/>
<evidence type="ECO:0000313" key="4">
    <source>
        <dbReference type="EMBL" id="OSS42920.1"/>
    </source>
</evidence>
<dbReference type="CDD" id="cd01172">
    <property type="entry name" value="RfaE_like"/>
    <property type="match status" value="1"/>
</dbReference>
<feature type="domain" description="Carbohydrate kinase PfkB" evidence="3">
    <location>
        <begin position="9"/>
        <end position="298"/>
    </location>
</feature>
<dbReference type="GO" id="GO:0005829">
    <property type="term" value="C:cytosol"/>
    <property type="evidence" value="ECO:0007669"/>
    <property type="project" value="TreeGrafter"/>
</dbReference>
<evidence type="ECO:0000313" key="5">
    <source>
        <dbReference type="Proteomes" id="UP000194141"/>
    </source>
</evidence>
<accession>A0A1X4XZG3</accession>
<dbReference type="PANTHER" id="PTHR46969">
    <property type="entry name" value="BIFUNCTIONAL PROTEIN HLDE"/>
    <property type="match status" value="1"/>
</dbReference>
<dbReference type="GO" id="GO:0033786">
    <property type="term" value="F:heptose-1-phosphate adenylyltransferase activity"/>
    <property type="evidence" value="ECO:0007669"/>
    <property type="project" value="TreeGrafter"/>
</dbReference>
<dbReference type="SUPFAM" id="SSF53613">
    <property type="entry name" value="Ribokinase-like"/>
    <property type="match status" value="1"/>
</dbReference>
<dbReference type="GO" id="GO:0033785">
    <property type="term" value="F:heptose 7-phosphate kinase activity"/>
    <property type="evidence" value="ECO:0007669"/>
    <property type="project" value="TreeGrafter"/>
</dbReference>
<dbReference type="Gene3D" id="3.40.1190.20">
    <property type="match status" value="1"/>
</dbReference>
<evidence type="ECO:0000256" key="1">
    <source>
        <dbReference type="ARBA" id="ARBA00022679"/>
    </source>
</evidence>
<dbReference type="InterPro" id="IPR011611">
    <property type="entry name" value="PfkB_dom"/>
</dbReference>
<protein>
    <submittedName>
        <fullName evidence="4">ADP-heptose synthase / D-glycero-beta-D-manno-heptose 7-phosphate kinase</fullName>
        <ecNumber evidence="4">2.7.-.-</ecNumber>
    </submittedName>
</protein>
<dbReference type="PANTHER" id="PTHR46969:SF1">
    <property type="entry name" value="BIFUNCTIONAL PROTEIN HLDE"/>
    <property type="match status" value="1"/>
</dbReference>
<dbReference type="InterPro" id="IPR011913">
    <property type="entry name" value="RfaE_dom_I"/>
</dbReference>
<reference evidence="4 5" key="1">
    <citation type="journal article" date="2017" name="Front. Microbiol.">
        <title>Genome Sequence of Desulfurella amilsii Strain TR1 and Comparative Genomics of Desulfurellaceae Family.</title>
        <authorList>
            <person name="Florentino A.P."/>
            <person name="Stams A.J."/>
            <person name="Sanchez-Andrea I."/>
        </authorList>
    </citation>
    <scope>NUCLEOTIDE SEQUENCE [LARGE SCALE GENOMIC DNA]</scope>
    <source>
        <strain evidence="4 5">TR1</strain>
    </source>
</reference>
<gene>
    <name evidence="4" type="ORF">DESAMIL20_28</name>
</gene>
<proteinExistence type="predicted"/>
<dbReference type="NCBIfam" id="TIGR02198">
    <property type="entry name" value="rfaE_dom_I"/>
    <property type="match status" value="1"/>
</dbReference>